<dbReference type="PRINTS" id="PR00038">
    <property type="entry name" value="HTHLUXR"/>
</dbReference>
<dbReference type="EMBL" id="FWXV01000020">
    <property type="protein sequence ID" value="SMD27091.1"/>
    <property type="molecule type" value="Genomic_DNA"/>
</dbReference>
<dbReference type="InterPro" id="IPR036388">
    <property type="entry name" value="WH-like_DNA-bd_sf"/>
</dbReference>
<dbReference type="RefSeq" id="WP_084434700.1">
    <property type="nucleotide sequence ID" value="NZ_FWXV01000020.1"/>
</dbReference>
<dbReference type="SUPFAM" id="SSF46894">
    <property type="entry name" value="C-terminal effector domain of the bipartite response regulators"/>
    <property type="match status" value="1"/>
</dbReference>
<dbReference type="PANTHER" id="PTHR44688">
    <property type="entry name" value="DNA-BINDING TRANSCRIPTIONAL ACTIVATOR DEVR_DOSR"/>
    <property type="match status" value="1"/>
</dbReference>
<dbReference type="CDD" id="cd06170">
    <property type="entry name" value="LuxR_C_like"/>
    <property type="match status" value="1"/>
</dbReference>
<evidence type="ECO:0000256" key="2">
    <source>
        <dbReference type="ARBA" id="ARBA00023125"/>
    </source>
</evidence>
<keyword evidence="6" id="KW-1185">Reference proteome</keyword>
<gene>
    <name evidence="5" type="ORF">SAMN05661093_10688</name>
</gene>
<keyword evidence="3" id="KW-0804">Transcription</keyword>
<dbReference type="Proteomes" id="UP000192674">
    <property type="component" value="Unassembled WGS sequence"/>
</dbReference>
<dbReference type="InterPro" id="IPR000792">
    <property type="entry name" value="Tscrpt_reg_LuxR_C"/>
</dbReference>
<name>A0A1Y5YBD2_KIBAR</name>
<accession>A0A1Y5YBD2</accession>
<reference evidence="5 6" key="1">
    <citation type="submission" date="2017-04" db="EMBL/GenBank/DDBJ databases">
        <authorList>
            <person name="Afonso C.L."/>
            <person name="Miller P.J."/>
            <person name="Scott M.A."/>
            <person name="Spackman E."/>
            <person name="Goraichik I."/>
            <person name="Dimitrov K.M."/>
            <person name="Suarez D.L."/>
            <person name="Swayne D.E."/>
        </authorList>
    </citation>
    <scope>NUCLEOTIDE SEQUENCE [LARGE SCALE GENOMIC DNA]</scope>
    <source>
        <strain evidence="5 6">DSM 43828</strain>
    </source>
</reference>
<dbReference type="Pfam" id="PF00196">
    <property type="entry name" value="GerE"/>
    <property type="match status" value="1"/>
</dbReference>
<evidence type="ECO:0000313" key="6">
    <source>
        <dbReference type="Proteomes" id="UP000192674"/>
    </source>
</evidence>
<dbReference type="SMART" id="SM00421">
    <property type="entry name" value="HTH_LUXR"/>
    <property type="match status" value="1"/>
</dbReference>
<dbReference type="GO" id="GO:0003677">
    <property type="term" value="F:DNA binding"/>
    <property type="evidence" value="ECO:0007669"/>
    <property type="project" value="UniProtKB-KW"/>
</dbReference>
<sequence length="439" mass="47093">MSTDIDVASGSVQATLPTSKDWFVPAVRDLLSPRLGDVPAAVIPGARSPDGYRCPADQAIQVAHSGTYRVEAVQLAEQALSGGHCATDPKCFRHAVLTMVFAGDLMSAEMHCAEALRRVEWRADGPVRQAFTLLQARIRYLTGDCAGAQERLSRLLGGPVHPGLRSPAVAWLVEALVQRDELGRAEALLAEHGLLESVGAQIPDRAAVLAARAAVHLAAERFQPAVDEYLECGKQLSESQIVNPAVVAWRSRAALAALATHRVDLALALAHDELVAARRWGSPAAVGAALHPVAMLQTDDRGAELLADAVRLLDVARARNEQIWALYDLGLMLRKRQNNGAARAKLELAGNLARRGGNTRWSRLTRSALNRLPAFGRTAALTKQEARIARLAAAGHSNKEIAAKLCLTVRTVEFHLSGAYRKLGISGRRELGAVLAAVF</sequence>
<organism evidence="5 6">
    <name type="scientific">Kibdelosporangium aridum</name>
    <dbReference type="NCBI Taxonomy" id="2030"/>
    <lineage>
        <taxon>Bacteria</taxon>
        <taxon>Bacillati</taxon>
        <taxon>Actinomycetota</taxon>
        <taxon>Actinomycetes</taxon>
        <taxon>Pseudonocardiales</taxon>
        <taxon>Pseudonocardiaceae</taxon>
        <taxon>Kibdelosporangium</taxon>
    </lineage>
</organism>
<dbReference type="PANTHER" id="PTHR44688:SF16">
    <property type="entry name" value="DNA-BINDING TRANSCRIPTIONAL ACTIVATOR DEVR_DOSR"/>
    <property type="match status" value="1"/>
</dbReference>
<proteinExistence type="predicted"/>
<evidence type="ECO:0000313" key="5">
    <source>
        <dbReference type="EMBL" id="SMD27091.1"/>
    </source>
</evidence>
<keyword evidence="1" id="KW-0805">Transcription regulation</keyword>
<dbReference type="OrthoDB" id="134933at2"/>
<evidence type="ECO:0000256" key="1">
    <source>
        <dbReference type="ARBA" id="ARBA00023015"/>
    </source>
</evidence>
<dbReference type="PROSITE" id="PS50043">
    <property type="entry name" value="HTH_LUXR_2"/>
    <property type="match status" value="1"/>
</dbReference>
<dbReference type="InterPro" id="IPR016032">
    <property type="entry name" value="Sig_transdc_resp-reg_C-effctor"/>
</dbReference>
<feature type="domain" description="HTH luxR-type" evidence="4">
    <location>
        <begin position="374"/>
        <end position="439"/>
    </location>
</feature>
<evidence type="ECO:0000256" key="3">
    <source>
        <dbReference type="ARBA" id="ARBA00023163"/>
    </source>
</evidence>
<dbReference type="GO" id="GO:0006355">
    <property type="term" value="P:regulation of DNA-templated transcription"/>
    <property type="evidence" value="ECO:0007669"/>
    <property type="project" value="InterPro"/>
</dbReference>
<dbReference type="Gene3D" id="1.10.10.10">
    <property type="entry name" value="Winged helix-like DNA-binding domain superfamily/Winged helix DNA-binding domain"/>
    <property type="match status" value="1"/>
</dbReference>
<evidence type="ECO:0000259" key="4">
    <source>
        <dbReference type="PROSITE" id="PS50043"/>
    </source>
</evidence>
<dbReference type="AlphaFoldDB" id="A0A1Y5YBD2"/>
<protein>
    <submittedName>
        <fullName evidence="5">Regulatory protein, luxR family</fullName>
    </submittedName>
</protein>
<keyword evidence="2" id="KW-0238">DNA-binding</keyword>